<dbReference type="Proteomes" id="UP000321814">
    <property type="component" value="Unassembled WGS sequence"/>
</dbReference>
<dbReference type="Gene3D" id="3.40.190.10">
    <property type="entry name" value="Periplasmic binding protein-like II"/>
    <property type="match status" value="2"/>
</dbReference>
<evidence type="ECO:0000313" key="3">
    <source>
        <dbReference type="Proteomes" id="UP000321814"/>
    </source>
</evidence>
<dbReference type="OrthoDB" id="5453932at2"/>
<evidence type="ECO:0000259" key="1">
    <source>
        <dbReference type="Pfam" id="PF00497"/>
    </source>
</evidence>
<accession>A0A5C8M628</accession>
<protein>
    <submittedName>
        <fullName evidence="2">Amino acid ABC transporter substrate-binding protein</fullName>
    </submittedName>
</protein>
<comment type="caution">
    <text evidence="2">The sequence shown here is derived from an EMBL/GenBank/DDBJ whole genome shotgun (WGS) entry which is preliminary data.</text>
</comment>
<dbReference type="SUPFAM" id="SSF53850">
    <property type="entry name" value="Periplasmic binding protein-like II"/>
    <property type="match status" value="1"/>
</dbReference>
<proteinExistence type="predicted"/>
<name>A0A5C8M628_9GAMM</name>
<evidence type="ECO:0000313" key="2">
    <source>
        <dbReference type="EMBL" id="TXK83388.1"/>
    </source>
</evidence>
<feature type="domain" description="Solute-binding protein family 3/N-terminal" evidence="1">
    <location>
        <begin position="2"/>
        <end position="201"/>
    </location>
</feature>
<dbReference type="Pfam" id="PF00497">
    <property type="entry name" value="SBP_bac_3"/>
    <property type="match status" value="1"/>
</dbReference>
<reference evidence="2 3" key="1">
    <citation type="submission" date="2019-08" db="EMBL/GenBank/DDBJ databases">
        <title>Draft genome analysis of Rheinheimera tangshanensis isolated from the roots of fresh rice plants (Oryza sativa).</title>
        <authorList>
            <person name="Yu Q."/>
            <person name="Qi Y."/>
            <person name="Zhang H."/>
            <person name="Pu J."/>
        </authorList>
    </citation>
    <scope>NUCLEOTIDE SEQUENCE [LARGE SCALE GENOMIC DNA]</scope>
    <source>
        <strain evidence="2 3">JA3-B52</strain>
    </source>
</reference>
<dbReference type="AlphaFoldDB" id="A0A5C8M628"/>
<dbReference type="EMBL" id="VRLR01000001">
    <property type="protein sequence ID" value="TXK83388.1"/>
    <property type="molecule type" value="Genomic_DNA"/>
</dbReference>
<keyword evidence="3" id="KW-1185">Reference proteome</keyword>
<organism evidence="2 3">
    <name type="scientific">Rheinheimera tangshanensis</name>
    <dbReference type="NCBI Taxonomy" id="400153"/>
    <lineage>
        <taxon>Bacteria</taxon>
        <taxon>Pseudomonadati</taxon>
        <taxon>Pseudomonadota</taxon>
        <taxon>Gammaproteobacteria</taxon>
        <taxon>Chromatiales</taxon>
        <taxon>Chromatiaceae</taxon>
        <taxon>Rheinheimera</taxon>
    </lineage>
</organism>
<dbReference type="InterPro" id="IPR001638">
    <property type="entry name" value="Solute-binding_3/MltF_N"/>
</dbReference>
<gene>
    <name evidence="2" type="ORF">FU839_01935</name>
</gene>
<sequence>MPDYPPYTYVQNGEYKGFGYEAFVSIMADLQQDFTIVPKPNYGRAVKDMQNQLVDGLFLASENDERNKFAEFSATVSYTGWSWVWLKQRAELDPDSAEFKQNAVVSAQLNSNPYLWLMKQGYKVAGAPNDIRMLFTLLNSRRVDAIMLPELTAKALMQQEKLDPALYSMQLEMQLPFGIYISKDYIARNPEIMPKLNLAIERYHQRQNKPVTVPSHSKLK</sequence>